<gene>
    <name evidence="1" type="ORF">TNIN_166711</name>
</gene>
<keyword evidence="2" id="KW-1185">Reference proteome</keyword>
<reference evidence="1" key="1">
    <citation type="submission" date="2020-08" db="EMBL/GenBank/DDBJ databases">
        <title>Multicomponent nature underlies the extraordinary mechanical properties of spider dragline silk.</title>
        <authorList>
            <person name="Kono N."/>
            <person name="Nakamura H."/>
            <person name="Mori M."/>
            <person name="Yoshida Y."/>
            <person name="Ohtoshi R."/>
            <person name="Malay A.D."/>
            <person name="Moran D.A.P."/>
            <person name="Tomita M."/>
            <person name="Numata K."/>
            <person name="Arakawa K."/>
        </authorList>
    </citation>
    <scope>NUCLEOTIDE SEQUENCE</scope>
</reference>
<dbReference type="EMBL" id="BMAV01026202">
    <property type="protein sequence ID" value="GFS48250.1"/>
    <property type="molecule type" value="Genomic_DNA"/>
</dbReference>
<evidence type="ECO:0000313" key="2">
    <source>
        <dbReference type="Proteomes" id="UP000886998"/>
    </source>
</evidence>
<protein>
    <submittedName>
        <fullName evidence="1">Uncharacterized protein</fullName>
    </submittedName>
</protein>
<comment type="caution">
    <text evidence="1">The sequence shown here is derived from an EMBL/GenBank/DDBJ whole genome shotgun (WGS) entry which is preliminary data.</text>
</comment>
<sequence>MTTPQLSNVSLQDSDLPTLTTRLTSSDAINADPMLLSETYWILFGYQTITAAYLDLHEFVAISKALEDGINYSGFMQYSA</sequence>
<name>A0A8X6IK44_9ARAC</name>
<dbReference type="AlphaFoldDB" id="A0A8X6IK44"/>
<evidence type="ECO:0000313" key="1">
    <source>
        <dbReference type="EMBL" id="GFS48250.1"/>
    </source>
</evidence>
<dbReference type="Proteomes" id="UP000886998">
    <property type="component" value="Unassembled WGS sequence"/>
</dbReference>
<proteinExistence type="predicted"/>
<organism evidence="1 2">
    <name type="scientific">Trichonephila inaurata madagascariensis</name>
    <dbReference type="NCBI Taxonomy" id="2747483"/>
    <lineage>
        <taxon>Eukaryota</taxon>
        <taxon>Metazoa</taxon>
        <taxon>Ecdysozoa</taxon>
        <taxon>Arthropoda</taxon>
        <taxon>Chelicerata</taxon>
        <taxon>Arachnida</taxon>
        <taxon>Araneae</taxon>
        <taxon>Araneomorphae</taxon>
        <taxon>Entelegynae</taxon>
        <taxon>Araneoidea</taxon>
        <taxon>Nephilidae</taxon>
        <taxon>Trichonephila</taxon>
        <taxon>Trichonephila inaurata</taxon>
    </lineage>
</organism>
<accession>A0A8X6IK44</accession>